<evidence type="ECO:0000256" key="8">
    <source>
        <dbReference type="ARBA" id="ARBA00023077"/>
    </source>
</evidence>
<dbReference type="Pfam" id="PF00593">
    <property type="entry name" value="TonB_dep_Rec_b-barrel"/>
    <property type="match status" value="1"/>
</dbReference>
<evidence type="ECO:0000256" key="3">
    <source>
        <dbReference type="ARBA" id="ARBA00022452"/>
    </source>
</evidence>
<keyword evidence="13" id="KW-0732">Signal</keyword>
<dbReference type="Gene3D" id="2.40.170.20">
    <property type="entry name" value="TonB-dependent receptor, beta-barrel domain"/>
    <property type="match status" value="1"/>
</dbReference>
<dbReference type="InterPro" id="IPR036942">
    <property type="entry name" value="Beta-barrel_TonB_sf"/>
</dbReference>
<evidence type="ECO:0000256" key="7">
    <source>
        <dbReference type="ARBA" id="ARBA00023065"/>
    </source>
</evidence>
<comment type="similarity">
    <text evidence="11 12">Belongs to the TonB-dependent receptor family.</text>
</comment>
<evidence type="ECO:0000256" key="4">
    <source>
        <dbReference type="ARBA" id="ARBA00022496"/>
    </source>
</evidence>
<reference evidence="17" key="1">
    <citation type="journal article" date="2019" name="Int. J. Syst. Evol. Microbiol.">
        <title>The Global Catalogue of Microorganisms (GCM) 10K type strain sequencing project: providing services to taxonomists for standard genome sequencing and annotation.</title>
        <authorList>
            <consortium name="The Broad Institute Genomics Platform"/>
            <consortium name="The Broad Institute Genome Sequencing Center for Infectious Disease"/>
            <person name="Wu L."/>
            <person name="Ma J."/>
        </authorList>
    </citation>
    <scope>NUCLEOTIDE SEQUENCE [LARGE SCALE GENOMIC DNA]</scope>
    <source>
        <strain evidence="17">CCUG 51308</strain>
    </source>
</reference>
<dbReference type="InterPro" id="IPR012910">
    <property type="entry name" value="Plug_dom"/>
</dbReference>
<keyword evidence="8 12" id="KW-0798">TonB box</keyword>
<feature type="signal peptide" evidence="13">
    <location>
        <begin position="1"/>
        <end position="27"/>
    </location>
</feature>
<organism evidence="16 17">
    <name type="scientific">Hirschia litorea</name>
    <dbReference type="NCBI Taxonomy" id="1199156"/>
    <lineage>
        <taxon>Bacteria</taxon>
        <taxon>Pseudomonadati</taxon>
        <taxon>Pseudomonadota</taxon>
        <taxon>Alphaproteobacteria</taxon>
        <taxon>Hyphomonadales</taxon>
        <taxon>Hyphomonadaceae</taxon>
        <taxon>Hirschia</taxon>
    </lineage>
</organism>
<evidence type="ECO:0000313" key="17">
    <source>
        <dbReference type="Proteomes" id="UP001596492"/>
    </source>
</evidence>
<feature type="domain" description="TonB-dependent receptor-like beta-barrel" evidence="14">
    <location>
        <begin position="272"/>
        <end position="732"/>
    </location>
</feature>
<keyword evidence="7" id="KW-0406">Ion transport</keyword>
<evidence type="ECO:0000256" key="9">
    <source>
        <dbReference type="ARBA" id="ARBA00023136"/>
    </source>
</evidence>
<name>A0ABW2ILZ6_9PROT</name>
<keyword evidence="10 11" id="KW-0998">Cell outer membrane</keyword>
<proteinExistence type="inferred from homology"/>
<evidence type="ECO:0000259" key="14">
    <source>
        <dbReference type="Pfam" id="PF00593"/>
    </source>
</evidence>
<keyword evidence="2 11" id="KW-0813">Transport</keyword>
<dbReference type="Proteomes" id="UP001596492">
    <property type="component" value="Unassembled WGS sequence"/>
</dbReference>
<evidence type="ECO:0000256" key="13">
    <source>
        <dbReference type="SAM" id="SignalP"/>
    </source>
</evidence>
<evidence type="ECO:0000256" key="11">
    <source>
        <dbReference type="PROSITE-ProRule" id="PRU01360"/>
    </source>
</evidence>
<dbReference type="RefSeq" id="WP_382167416.1">
    <property type="nucleotide sequence ID" value="NZ_JBHTBR010000005.1"/>
</dbReference>
<accession>A0ABW2ILZ6</accession>
<keyword evidence="9 11" id="KW-0472">Membrane</keyword>
<comment type="caution">
    <text evidence="16">The sequence shown here is derived from an EMBL/GenBank/DDBJ whole genome shotgun (WGS) entry which is preliminary data.</text>
</comment>
<dbReference type="InterPro" id="IPR039426">
    <property type="entry name" value="TonB-dep_rcpt-like"/>
</dbReference>
<evidence type="ECO:0000256" key="6">
    <source>
        <dbReference type="ARBA" id="ARBA00023004"/>
    </source>
</evidence>
<evidence type="ECO:0000256" key="1">
    <source>
        <dbReference type="ARBA" id="ARBA00004571"/>
    </source>
</evidence>
<keyword evidence="16" id="KW-0675">Receptor</keyword>
<evidence type="ECO:0000259" key="15">
    <source>
        <dbReference type="Pfam" id="PF07715"/>
    </source>
</evidence>
<comment type="subcellular location">
    <subcellularLocation>
        <location evidence="1 11">Cell outer membrane</location>
        <topology evidence="1 11">Multi-pass membrane protein</topology>
    </subcellularLocation>
</comment>
<evidence type="ECO:0000256" key="10">
    <source>
        <dbReference type="ARBA" id="ARBA00023237"/>
    </source>
</evidence>
<dbReference type="EMBL" id="JBHTBR010000005">
    <property type="protein sequence ID" value="MFC7292178.1"/>
    <property type="molecule type" value="Genomic_DNA"/>
</dbReference>
<dbReference type="PROSITE" id="PS52016">
    <property type="entry name" value="TONB_DEPENDENT_REC_3"/>
    <property type="match status" value="1"/>
</dbReference>
<keyword evidence="3 11" id="KW-1134">Transmembrane beta strand</keyword>
<keyword evidence="6" id="KW-0408">Iron</keyword>
<dbReference type="Pfam" id="PF07715">
    <property type="entry name" value="Plug"/>
    <property type="match status" value="1"/>
</dbReference>
<evidence type="ECO:0000256" key="5">
    <source>
        <dbReference type="ARBA" id="ARBA00022692"/>
    </source>
</evidence>
<feature type="chain" id="PRO_5047422353" evidence="13">
    <location>
        <begin position="28"/>
        <end position="766"/>
    </location>
</feature>
<keyword evidence="5 11" id="KW-0812">Transmembrane</keyword>
<protein>
    <submittedName>
        <fullName evidence="16">TonB-dependent receptor</fullName>
    </submittedName>
</protein>
<evidence type="ECO:0000256" key="2">
    <source>
        <dbReference type="ARBA" id="ARBA00022448"/>
    </source>
</evidence>
<dbReference type="PANTHER" id="PTHR32552">
    <property type="entry name" value="FERRICHROME IRON RECEPTOR-RELATED"/>
    <property type="match status" value="1"/>
</dbReference>
<dbReference type="InterPro" id="IPR000531">
    <property type="entry name" value="Beta-barrel_TonB"/>
</dbReference>
<sequence>MTKVKAVLRGATCLASIVTLGSQLAIAQEQTTDEDNGRQTAVQRMMQTITVSATKQKDPENVQDIATSVTAFNADSLDTLKVRDLEDVSFSAPNVTLTDLGTTKGSANFSMRGLGVNSSIVSIDPTIGVVVDGVALGSATGVVMDMFDLDSIEILRGPQGILQGRNTVGGVVAINTGNPTDTLKYDFKVATEAPIDEGRGGPNSYVQGMVSGPLIEGKLNGKIAAYYNYDEGYFKNLANNENHGEGDAKIIRGALEFMPTTYFTALAKVEYGEFSGDGPASQNRAIFDRDSFDFAIDNRGFYDMQTTFGSLRLDWDVPFGDGTITNITGYRDYRNKTSTDLDSTTRFLFDALSDTVHEQLSNELRYNGSFGDLTLTTGVFYLDQTIESDERRNIFAPLVSPLLPPGSMPFTGGGAQDHSSFGVYAQADYDFTDRLSAQVGLRYSYEEKDAEISWVLPIITAQRGGVPCSVVDGTCAVETADKNDWSSVTPKVALEYATTDTSLLYASYNRGFRSGGYNFRITDPTAFLTLNATINNGNAYFDEETIDAFEVGYKYETPDSRFLLNSAVFFNKATDLQREINVVSPTAGVSQLIYNTADAEMKGVELEGRFAISDSFLISANVGYIDAEYTDIKFPISAATTADIIGGVVQPSDYDLELPRTPEMTYGFGFVWDQTLGNAGSLVTTANYQHRDRSAYTDNNIGFFNAVDMVNADITWNTPADGISLSLYGKNLLDEAQAGGDTQTPFGTFSPLNKGRLVGLELSIKG</sequence>
<keyword evidence="17" id="KW-1185">Reference proteome</keyword>
<evidence type="ECO:0000256" key="12">
    <source>
        <dbReference type="RuleBase" id="RU003357"/>
    </source>
</evidence>
<keyword evidence="4" id="KW-0410">Iron transport</keyword>
<evidence type="ECO:0000313" key="16">
    <source>
        <dbReference type="EMBL" id="MFC7292178.1"/>
    </source>
</evidence>
<dbReference type="PANTHER" id="PTHR32552:SF81">
    <property type="entry name" value="TONB-DEPENDENT OUTER MEMBRANE RECEPTOR"/>
    <property type="match status" value="1"/>
</dbReference>
<gene>
    <name evidence="16" type="ORF">ACFQS8_11165</name>
</gene>
<feature type="domain" description="TonB-dependent receptor plug" evidence="15">
    <location>
        <begin position="62"/>
        <end position="171"/>
    </location>
</feature>
<dbReference type="SUPFAM" id="SSF56935">
    <property type="entry name" value="Porins"/>
    <property type="match status" value="1"/>
</dbReference>